<feature type="compositionally biased region" description="Polar residues" evidence="1">
    <location>
        <begin position="588"/>
        <end position="597"/>
    </location>
</feature>
<dbReference type="AlphaFoldDB" id="A0A6P8FIY0"/>
<evidence type="ECO:0000256" key="1">
    <source>
        <dbReference type="SAM" id="MobiDB-lite"/>
    </source>
</evidence>
<dbReference type="PANTHER" id="PTHR17469:SF1">
    <property type="entry name" value="PROTEIN TESPA1"/>
    <property type="match status" value="1"/>
</dbReference>
<dbReference type="OrthoDB" id="6088188at2759"/>
<protein>
    <submittedName>
        <fullName evidence="4">Protein TESPA1 isoform X1</fullName>
    </submittedName>
</protein>
<name>A0A6P8FIY0_CLUHA</name>
<organism evidence="3 4">
    <name type="scientific">Clupea harengus</name>
    <name type="common">Atlantic herring</name>
    <dbReference type="NCBI Taxonomy" id="7950"/>
    <lineage>
        <taxon>Eukaryota</taxon>
        <taxon>Metazoa</taxon>
        <taxon>Chordata</taxon>
        <taxon>Craniata</taxon>
        <taxon>Vertebrata</taxon>
        <taxon>Euteleostomi</taxon>
        <taxon>Actinopterygii</taxon>
        <taxon>Neopterygii</taxon>
        <taxon>Teleostei</taxon>
        <taxon>Clupei</taxon>
        <taxon>Clupeiformes</taxon>
        <taxon>Clupeoidei</taxon>
        <taxon>Clupeidae</taxon>
        <taxon>Clupea</taxon>
    </lineage>
</organism>
<reference evidence="4" key="1">
    <citation type="submission" date="2025-08" db="UniProtKB">
        <authorList>
            <consortium name="RefSeq"/>
        </authorList>
    </citation>
    <scope>IDENTIFICATION</scope>
</reference>
<gene>
    <name evidence="4" type="primary">tespa1</name>
</gene>
<keyword evidence="3" id="KW-1185">Reference proteome</keyword>
<evidence type="ECO:0000313" key="3">
    <source>
        <dbReference type="Proteomes" id="UP000515152"/>
    </source>
</evidence>
<dbReference type="InterPro" id="IPR029325">
    <property type="entry name" value="ITPR-bd"/>
</dbReference>
<dbReference type="Proteomes" id="UP000515152">
    <property type="component" value="Chromosome 5"/>
</dbReference>
<evidence type="ECO:0000313" key="4">
    <source>
        <dbReference type="RefSeq" id="XP_031423561.1"/>
    </source>
</evidence>
<feature type="region of interest" description="Disordered" evidence="1">
    <location>
        <begin position="511"/>
        <end position="557"/>
    </location>
</feature>
<accession>A0A6P8FIY0</accession>
<dbReference type="SMART" id="SM01257">
    <property type="entry name" value="KRAP_IP3R_bind"/>
    <property type="match status" value="1"/>
</dbReference>
<feature type="region of interest" description="Disordered" evidence="1">
    <location>
        <begin position="663"/>
        <end position="690"/>
    </location>
</feature>
<dbReference type="GO" id="GO:0005102">
    <property type="term" value="F:signaling receptor binding"/>
    <property type="evidence" value="ECO:0007669"/>
    <property type="project" value="InterPro"/>
</dbReference>
<feature type="region of interest" description="Disordered" evidence="1">
    <location>
        <begin position="311"/>
        <end position="331"/>
    </location>
</feature>
<dbReference type="KEGG" id="char:105907168"/>
<feature type="compositionally biased region" description="Polar residues" evidence="1">
    <location>
        <begin position="514"/>
        <end position="531"/>
    </location>
</feature>
<sequence>METPFPTVRRHAWVRRSWLTLEETEHQAPYPATTDLHLSTQEDDVFLGGCTTGKIETWLQGCGPDTGQEETRVDPGHLTFESLLKTCNSFEDDLSLGAEATGLHDLRRPSLGRSPVLLPPPKSCRKTFTTSTPQQKLTLPLFNMGQSMASSCLSSATSKTASSISEVLQMCSEDAEETLYHLGFGCDEPQVTARIPSRFFNFPSQLHGINFRLFLESQLRRVSQEDPNLSLASRFRQVEVLTTMANAFYSLYSHVSRTPLQKLAPPEFSFSPAAEKRIGVRFFSSVRSEPRSPVERLKDTVSKMCLYTGTRASESTSPHNSPRKRNSIPEIATQLVNTDTKTLEHSGLEEDKNVGLVDTNMGCATYVDLETEIETGESPEGGSYEDMTPQAGLDSTEHSSTLFSELREASQAPVSNCRVRLSFSDPCQTQSAVDDTNIPEDSGEKVNTVTHNSERPVTPKPQSHTLQTPMVPVHKVTRDIICPPIVEQVHKAPYCSAQDFRTSVPHYFGRQPVSDISTRSPSEANLNSQGDPVTIPKICSEHYSGDGESPSPSPHPSMCRLVSPCQILVTGWDGDSTHGDAAEDVPPSSHSGSTQPQARLPDGVWRNRRYLRPTKGADQAQLSLKPKQANSFELEEVHSAGEDDVGQSESRTLASLCLSAVGLNKSLPPRGDSFQSDSSGYAEEDSHLLA</sequence>
<dbReference type="GeneID" id="105907168"/>
<feature type="region of interest" description="Disordered" evidence="1">
    <location>
        <begin position="572"/>
        <end position="605"/>
    </location>
</feature>
<dbReference type="InterPro" id="IPR043444">
    <property type="entry name" value="TESPA1-like"/>
</dbReference>
<dbReference type="PANTHER" id="PTHR17469">
    <property type="entry name" value="SPERM SPECIFIC ANTIGEN 2-RELATED"/>
    <property type="match status" value="1"/>
</dbReference>
<dbReference type="CTD" id="9840"/>
<proteinExistence type="predicted"/>
<dbReference type="Pfam" id="PF14722">
    <property type="entry name" value="KRAP_IP3R_bind"/>
    <property type="match status" value="1"/>
</dbReference>
<feature type="region of interest" description="Disordered" evidence="1">
    <location>
        <begin position="429"/>
        <end position="466"/>
    </location>
</feature>
<feature type="compositionally biased region" description="Polar residues" evidence="1">
    <location>
        <begin position="311"/>
        <end position="320"/>
    </location>
</feature>
<dbReference type="RefSeq" id="XP_031423561.1">
    <property type="nucleotide sequence ID" value="XM_031567701.2"/>
</dbReference>
<feature type="domain" description="ITPR-interacting" evidence="2">
    <location>
        <begin position="140"/>
        <end position="305"/>
    </location>
</feature>
<evidence type="ECO:0000259" key="2">
    <source>
        <dbReference type="SMART" id="SM01257"/>
    </source>
</evidence>